<dbReference type="AlphaFoldDB" id="Q1K349"/>
<evidence type="ECO:0000313" key="2">
    <source>
        <dbReference type="EMBL" id="EAT17125.1"/>
    </source>
</evidence>
<comment type="caution">
    <text evidence="2">The sequence shown here is derived from an EMBL/GenBank/DDBJ whole genome shotgun (WGS) entry which is preliminary data.</text>
</comment>
<sequence>MNRLLLSAGLIMAGLLLSPVAEAATITQWNMTDVVVDSAPYSAFETYHSDIYNGGATMQTYGGISWKEDDTVAPGLSIVNDDDVDGSNCIMCAGVNPYDQTIKQCSDPFQSSKRFKLFSTDNEPLVLMFDVADADTNIYRVLQKYSNYSPTRWQGYTIELGFVDGNGQFVVSTSDDGLAFCTSKGVVYQTTTAASSVRDRDLSAQFSQGLFGAPDKNHPEPGYFNPAQRASFEMQVSEDVIASDGISTVYSDLFGPWLNEEALPTGIFWDDDGDVTTDNVLMANCEGTYDYVSGSCDGRWVTYRDYAGVVDGEAGAPVGVASEVPAGVLADWVAQPDVYLFDVIDDLANLGLTYYIELGDNSQWPTPQSFAIRFTPLAE</sequence>
<protein>
    <submittedName>
        <fullName evidence="2">Uncharacterized protein</fullName>
    </submittedName>
</protein>
<dbReference type="OrthoDB" id="5398228at2"/>
<gene>
    <name evidence="2" type="ORF">Dace_2991</name>
</gene>
<keyword evidence="1" id="KW-0732">Signal</keyword>
<evidence type="ECO:0000313" key="3">
    <source>
        <dbReference type="Proteomes" id="UP000005695"/>
    </source>
</evidence>
<dbReference type="NCBIfam" id="NF033657">
    <property type="entry name" value="choice_anch_F"/>
    <property type="match status" value="1"/>
</dbReference>
<dbReference type="Proteomes" id="UP000005695">
    <property type="component" value="Unassembled WGS sequence"/>
</dbReference>
<reference evidence="2" key="1">
    <citation type="submission" date="2006-05" db="EMBL/GenBank/DDBJ databases">
        <title>Annotation of the draft genome assembly of Desulfuromonas acetoxidans DSM 684.</title>
        <authorList>
            <consortium name="US DOE Joint Genome Institute (JGI-ORNL)"/>
            <person name="Larimer F."/>
            <person name="Land M."/>
            <person name="Hauser L."/>
        </authorList>
    </citation>
    <scope>NUCLEOTIDE SEQUENCE [LARGE SCALE GENOMIC DNA]</scope>
    <source>
        <strain evidence="2">DSM 684</strain>
    </source>
</reference>
<evidence type="ECO:0000256" key="1">
    <source>
        <dbReference type="SAM" id="SignalP"/>
    </source>
</evidence>
<proteinExistence type="predicted"/>
<feature type="signal peptide" evidence="1">
    <location>
        <begin position="1"/>
        <end position="23"/>
    </location>
</feature>
<name>Q1K349_DESA6</name>
<feature type="chain" id="PRO_5004192747" evidence="1">
    <location>
        <begin position="24"/>
        <end position="379"/>
    </location>
</feature>
<reference evidence="2" key="2">
    <citation type="submission" date="2006-05" db="EMBL/GenBank/DDBJ databases">
        <title>Sequencing of the draft genome and assembly of Desulfuromonas acetoxidans DSM 684.</title>
        <authorList>
            <consortium name="US DOE Joint Genome Institute (JGI-PGF)"/>
            <person name="Copeland A."/>
            <person name="Lucas S."/>
            <person name="Lapidus A."/>
            <person name="Barry K."/>
            <person name="Detter J.C."/>
            <person name="Glavina del Rio T."/>
            <person name="Hammon N."/>
            <person name="Israni S."/>
            <person name="Dalin E."/>
            <person name="Tice H."/>
            <person name="Bruce D."/>
            <person name="Pitluck S."/>
            <person name="Richardson P."/>
        </authorList>
    </citation>
    <scope>NUCLEOTIDE SEQUENCE [LARGE SCALE GENOMIC DNA]</scope>
    <source>
        <strain evidence="2">DSM 684</strain>
    </source>
</reference>
<dbReference type="EMBL" id="AAEW02000002">
    <property type="protein sequence ID" value="EAT17125.1"/>
    <property type="molecule type" value="Genomic_DNA"/>
</dbReference>
<organism evidence="2 3">
    <name type="scientific">Desulfuromonas acetoxidans (strain DSM 684 / 11070)</name>
    <dbReference type="NCBI Taxonomy" id="281689"/>
    <lineage>
        <taxon>Bacteria</taxon>
        <taxon>Pseudomonadati</taxon>
        <taxon>Thermodesulfobacteriota</taxon>
        <taxon>Desulfuromonadia</taxon>
        <taxon>Desulfuromonadales</taxon>
        <taxon>Desulfuromonadaceae</taxon>
        <taxon>Desulfuromonas</taxon>
    </lineage>
</organism>
<dbReference type="RefSeq" id="WP_005998058.1">
    <property type="nucleotide sequence ID" value="NZ_AAEW02000002.1"/>
</dbReference>
<accession>Q1K349</accession>
<keyword evidence="3" id="KW-1185">Reference proteome</keyword>